<organism evidence="1 2">
    <name type="scientific">Irpex rosettiformis</name>
    <dbReference type="NCBI Taxonomy" id="378272"/>
    <lineage>
        <taxon>Eukaryota</taxon>
        <taxon>Fungi</taxon>
        <taxon>Dikarya</taxon>
        <taxon>Basidiomycota</taxon>
        <taxon>Agaricomycotina</taxon>
        <taxon>Agaricomycetes</taxon>
        <taxon>Polyporales</taxon>
        <taxon>Irpicaceae</taxon>
        <taxon>Irpex</taxon>
    </lineage>
</organism>
<dbReference type="Proteomes" id="UP001055072">
    <property type="component" value="Unassembled WGS sequence"/>
</dbReference>
<accession>A0ACB8TW10</accession>
<keyword evidence="2" id="KW-1185">Reference proteome</keyword>
<evidence type="ECO:0000313" key="1">
    <source>
        <dbReference type="EMBL" id="KAI0086257.1"/>
    </source>
</evidence>
<name>A0ACB8TW10_9APHY</name>
<proteinExistence type="predicted"/>
<evidence type="ECO:0000313" key="2">
    <source>
        <dbReference type="Proteomes" id="UP001055072"/>
    </source>
</evidence>
<reference evidence="1" key="1">
    <citation type="journal article" date="2021" name="Environ. Microbiol.">
        <title>Gene family expansions and transcriptome signatures uncover fungal adaptations to wood decay.</title>
        <authorList>
            <person name="Hage H."/>
            <person name="Miyauchi S."/>
            <person name="Viragh M."/>
            <person name="Drula E."/>
            <person name="Min B."/>
            <person name="Chaduli D."/>
            <person name="Navarro D."/>
            <person name="Favel A."/>
            <person name="Norest M."/>
            <person name="Lesage-Meessen L."/>
            <person name="Balint B."/>
            <person name="Merenyi Z."/>
            <person name="de Eugenio L."/>
            <person name="Morin E."/>
            <person name="Martinez A.T."/>
            <person name="Baldrian P."/>
            <person name="Stursova M."/>
            <person name="Martinez M.J."/>
            <person name="Novotny C."/>
            <person name="Magnuson J.K."/>
            <person name="Spatafora J.W."/>
            <person name="Maurice S."/>
            <person name="Pangilinan J."/>
            <person name="Andreopoulos W."/>
            <person name="LaButti K."/>
            <person name="Hundley H."/>
            <person name="Na H."/>
            <person name="Kuo A."/>
            <person name="Barry K."/>
            <person name="Lipzen A."/>
            <person name="Henrissat B."/>
            <person name="Riley R."/>
            <person name="Ahrendt S."/>
            <person name="Nagy L.G."/>
            <person name="Grigoriev I.V."/>
            <person name="Martin F."/>
            <person name="Rosso M.N."/>
        </authorList>
    </citation>
    <scope>NUCLEOTIDE SEQUENCE</scope>
    <source>
        <strain evidence="1">CBS 384.51</strain>
    </source>
</reference>
<protein>
    <submittedName>
        <fullName evidence="1">Uncharacterized protein</fullName>
    </submittedName>
</protein>
<sequence length="389" mass="42890">MGLAAEVYAEQLLPKAHGLPLWIPEPSKFGEVLIGDVGYVYDGCFYRLFNVTHPPDDDVNQGGVPEEFEVLEYDPCLLHRVDQYLDAGVVCSKSVARADVSAAASGGSSVVANAGIGYRFSCSHDQGALLILKSPASQEVVHPNRAFRDYMRKHHDSWYDFARRRGLDIQPGHIILVRGWVKTSEWAVAAFTDSGKNHEVNFEADAGPFAKASFSVSYSSAVSMSVEHRTGPTKNVKETQAHVDVQTGLPQDQCVFLSYYEIKSRGFWTKKKIRAAAEPQDECDDRPPGPDASAGLDSDGSSDDSDIDEDRPRPRFVDSLNPVLDYILQNSDAQAAIASDDDIRRLLPDGSWPDDVSSFLDVNKPHITVDSSMSMFSLFPWTHADHSHL</sequence>
<comment type="caution">
    <text evidence="1">The sequence shown here is derived from an EMBL/GenBank/DDBJ whole genome shotgun (WGS) entry which is preliminary data.</text>
</comment>
<gene>
    <name evidence="1" type="ORF">BDY19DRAFT_370479</name>
</gene>
<dbReference type="EMBL" id="MU274925">
    <property type="protein sequence ID" value="KAI0086257.1"/>
    <property type="molecule type" value="Genomic_DNA"/>
</dbReference>